<dbReference type="InterPro" id="IPR006115">
    <property type="entry name" value="6PGDH_NADP-bd"/>
</dbReference>
<dbReference type="OrthoDB" id="435038at2759"/>
<dbReference type="PANTHER" id="PTHR43580">
    <property type="entry name" value="OXIDOREDUCTASE GLYR1-RELATED"/>
    <property type="match status" value="1"/>
</dbReference>
<dbReference type="Pfam" id="PF03446">
    <property type="entry name" value="NAD_binding_2"/>
    <property type="match status" value="1"/>
</dbReference>
<evidence type="ECO:0000313" key="5">
    <source>
        <dbReference type="Proteomes" id="UP000326198"/>
    </source>
</evidence>
<accession>A0A5N7AWI1</accession>
<protein>
    <submittedName>
        <fullName evidence="4">Uncharacterized protein</fullName>
    </submittedName>
</protein>
<name>A0A5N7AWI1_9EURO</name>
<dbReference type="Proteomes" id="UP000326198">
    <property type="component" value="Unassembled WGS sequence"/>
</dbReference>
<evidence type="ECO:0000259" key="2">
    <source>
        <dbReference type="Pfam" id="PF03446"/>
    </source>
</evidence>
<keyword evidence="5" id="KW-1185">Reference proteome</keyword>
<feature type="domain" description="6-phosphogluconate dehydrogenase NADP-binding" evidence="2">
    <location>
        <begin position="5"/>
        <end position="152"/>
    </location>
</feature>
<dbReference type="Gene3D" id="3.40.50.720">
    <property type="entry name" value="NAD(P)-binding Rossmann-like Domain"/>
    <property type="match status" value="1"/>
</dbReference>
<dbReference type="InterPro" id="IPR036291">
    <property type="entry name" value="NAD(P)-bd_dom_sf"/>
</dbReference>
<dbReference type="EMBL" id="ML736291">
    <property type="protein sequence ID" value="KAE8374192.1"/>
    <property type="molecule type" value="Genomic_DNA"/>
</dbReference>
<sequence>MPSDVTVFGLGGMGGALAAALLKKGYRTTIWNRTAAKAAPLVEKGAELVTSLKAGFEASNFLVFCVLENNIVHEMLNENLSSLSGKIILNTTNGTSQQARDLSSFVSGHGGQYIHGAIMAVPAQIGTEDAFLLYSGPPELFASIQERVTALGGAKYVGLDPGLASLHDSALLSGLLGLFSGFIHSSALISSQPGETATGFMDSYIKFTTSMSDYLRALAEQIDTGHFTALGSTLGIYGSALKNICEVTESQGVSSELLKPLEALVEKAVEAGYGNSEISALTKLLRR</sequence>
<evidence type="ECO:0000259" key="3">
    <source>
        <dbReference type="Pfam" id="PF21761"/>
    </source>
</evidence>
<feature type="domain" description="NADPH-dependent reductive aminase-like C-terminal" evidence="3">
    <location>
        <begin position="160"/>
        <end position="287"/>
    </location>
</feature>
<dbReference type="GO" id="GO:0050661">
    <property type="term" value="F:NADP binding"/>
    <property type="evidence" value="ECO:0007669"/>
    <property type="project" value="InterPro"/>
</dbReference>
<dbReference type="AlphaFoldDB" id="A0A5N7AWI1"/>
<evidence type="ECO:0000313" key="4">
    <source>
        <dbReference type="EMBL" id="KAE8374192.1"/>
    </source>
</evidence>
<dbReference type="GO" id="GO:0140673">
    <property type="term" value="P:transcription elongation-coupled chromatin remodeling"/>
    <property type="evidence" value="ECO:0007669"/>
    <property type="project" value="TreeGrafter"/>
</dbReference>
<keyword evidence="1" id="KW-0560">Oxidoreductase</keyword>
<dbReference type="GO" id="GO:0031491">
    <property type="term" value="F:nucleosome binding"/>
    <property type="evidence" value="ECO:0007669"/>
    <property type="project" value="TreeGrafter"/>
</dbReference>
<dbReference type="GO" id="GO:0016491">
    <property type="term" value="F:oxidoreductase activity"/>
    <property type="evidence" value="ECO:0007669"/>
    <property type="project" value="UniProtKB-KW"/>
</dbReference>
<evidence type="ECO:0000256" key="1">
    <source>
        <dbReference type="ARBA" id="ARBA00023002"/>
    </source>
</evidence>
<proteinExistence type="predicted"/>
<organism evidence="4 5">
    <name type="scientific">Aspergillus bertholletiae</name>
    <dbReference type="NCBI Taxonomy" id="1226010"/>
    <lineage>
        <taxon>Eukaryota</taxon>
        <taxon>Fungi</taxon>
        <taxon>Dikarya</taxon>
        <taxon>Ascomycota</taxon>
        <taxon>Pezizomycotina</taxon>
        <taxon>Eurotiomycetes</taxon>
        <taxon>Eurotiomycetidae</taxon>
        <taxon>Eurotiales</taxon>
        <taxon>Aspergillaceae</taxon>
        <taxon>Aspergillus</taxon>
        <taxon>Aspergillus subgen. Circumdati</taxon>
    </lineage>
</organism>
<dbReference type="SUPFAM" id="SSF51735">
    <property type="entry name" value="NAD(P)-binding Rossmann-fold domains"/>
    <property type="match status" value="1"/>
</dbReference>
<dbReference type="InterPro" id="IPR051265">
    <property type="entry name" value="HIBADH-related_NP60_sf"/>
</dbReference>
<dbReference type="PANTHER" id="PTHR43580:SF2">
    <property type="entry name" value="CYTOKINE-LIKE NUCLEAR FACTOR N-PAC"/>
    <property type="match status" value="1"/>
</dbReference>
<gene>
    <name evidence="4" type="ORF">BDV26DRAFT_284461</name>
</gene>
<reference evidence="4 5" key="1">
    <citation type="submission" date="2019-04" db="EMBL/GenBank/DDBJ databases">
        <title>Friends and foes A comparative genomics studyof 23 Aspergillus species from section Flavi.</title>
        <authorList>
            <consortium name="DOE Joint Genome Institute"/>
            <person name="Kjaerbolling I."/>
            <person name="Vesth T."/>
            <person name="Frisvad J.C."/>
            <person name="Nybo J.L."/>
            <person name="Theobald S."/>
            <person name="Kildgaard S."/>
            <person name="Isbrandt T."/>
            <person name="Kuo A."/>
            <person name="Sato A."/>
            <person name="Lyhne E.K."/>
            <person name="Kogle M.E."/>
            <person name="Wiebenga A."/>
            <person name="Kun R.S."/>
            <person name="Lubbers R.J."/>
            <person name="Makela M.R."/>
            <person name="Barry K."/>
            <person name="Chovatia M."/>
            <person name="Clum A."/>
            <person name="Daum C."/>
            <person name="Haridas S."/>
            <person name="He G."/>
            <person name="LaButti K."/>
            <person name="Lipzen A."/>
            <person name="Mondo S."/>
            <person name="Riley R."/>
            <person name="Salamov A."/>
            <person name="Simmons B.A."/>
            <person name="Magnuson J.K."/>
            <person name="Henrissat B."/>
            <person name="Mortensen U.H."/>
            <person name="Larsen T.O."/>
            <person name="Devries R.P."/>
            <person name="Grigoriev I.V."/>
            <person name="Machida M."/>
            <person name="Baker S.E."/>
            <person name="Andersen M.R."/>
        </authorList>
    </citation>
    <scope>NUCLEOTIDE SEQUENCE [LARGE SCALE GENOMIC DNA]</scope>
    <source>
        <strain evidence="4 5">IBT 29228</strain>
    </source>
</reference>
<dbReference type="PIRSF" id="PIRSF000103">
    <property type="entry name" value="HIBADH"/>
    <property type="match status" value="1"/>
</dbReference>
<dbReference type="InterPro" id="IPR013328">
    <property type="entry name" value="6PGD_dom2"/>
</dbReference>
<dbReference type="GO" id="GO:0000785">
    <property type="term" value="C:chromatin"/>
    <property type="evidence" value="ECO:0007669"/>
    <property type="project" value="TreeGrafter"/>
</dbReference>
<dbReference type="InterPro" id="IPR048666">
    <property type="entry name" value="RedAm-like_C"/>
</dbReference>
<dbReference type="Gene3D" id="1.10.1040.10">
    <property type="entry name" value="N-(1-d-carboxylethyl)-l-norvaline Dehydrogenase, domain 2"/>
    <property type="match status" value="1"/>
</dbReference>
<dbReference type="GO" id="GO:0003677">
    <property type="term" value="F:DNA binding"/>
    <property type="evidence" value="ECO:0007669"/>
    <property type="project" value="TreeGrafter"/>
</dbReference>
<dbReference type="InterPro" id="IPR015815">
    <property type="entry name" value="HIBADH-related"/>
</dbReference>
<dbReference type="Pfam" id="PF21761">
    <property type="entry name" value="RedAm-like_C"/>
    <property type="match status" value="1"/>
</dbReference>